<feature type="transmembrane region" description="Helical" evidence="7">
    <location>
        <begin position="120"/>
        <end position="150"/>
    </location>
</feature>
<dbReference type="Proteomes" id="UP000725002">
    <property type="component" value="Unassembled WGS sequence"/>
</dbReference>
<reference evidence="10" key="1">
    <citation type="submission" date="2020-10" db="EMBL/GenBank/DDBJ databases">
        <authorList>
            <person name="Gilroy R."/>
        </authorList>
    </citation>
    <scope>NUCLEOTIDE SEQUENCE</scope>
    <source>
        <strain evidence="10">G3-8215</strain>
    </source>
</reference>
<evidence type="ECO:0000256" key="2">
    <source>
        <dbReference type="ARBA" id="ARBA00008017"/>
    </source>
</evidence>
<feature type="domain" description="Mechanosensitive ion channel MscS" evidence="8">
    <location>
        <begin position="137"/>
        <end position="203"/>
    </location>
</feature>
<evidence type="ECO:0000259" key="8">
    <source>
        <dbReference type="Pfam" id="PF00924"/>
    </source>
</evidence>
<protein>
    <submittedName>
        <fullName evidence="10">Mechanosensitive ion channel</fullName>
    </submittedName>
</protein>
<dbReference type="SUPFAM" id="SSF50182">
    <property type="entry name" value="Sm-like ribonucleoproteins"/>
    <property type="match status" value="1"/>
</dbReference>
<gene>
    <name evidence="10" type="ORF">IAB75_06690</name>
</gene>
<dbReference type="AlphaFoldDB" id="A0A940DS49"/>
<feature type="transmembrane region" description="Helical" evidence="7">
    <location>
        <begin position="47"/>
        <end position="68"/>
    </location>
</feature>
<evidence type="ECO:0000259" key="9">
    <source>
        <dbReference type="Pfam" id="PF21082"/>
    </source>
</evidence>
<evidence type="ECO:0000256" key="1">
    <source>
        <dbReference type="ARBA" id="ARBA00004651"/>
    </source>
</evidence>
<dbReference type="PROSITE" id="PS01246">
    <property type="entry name" value="UPF0003"/>
    <property type="match status" value="1"/>
</dbReference>
<dbReference type="SUPFAM" id="SSF82689">
    <property type="entry name" value="Mechanosensitive channel protein MscS (YggB), C-terminal domain"/>
    <property type="match status" value="1"/>
</dbReference>
<evidence type="ECO:0000313" key="11">
    <source>
        <dbReference type="Proteomes" id="UP000725002"/>
    </source>
</evidence>
<feature type="transmembrane region" description="Helical" evidence="7">
    <location>
        <begin position="88"/>
        <end position="114"/>
    </location>
</feature>
<keyword evidence="4 7" id="KW-0812">Transmembrane</keyword>
<dbReference type="InterPro" id="IPR006686">
    <property type="entry name" value="MscS_channel_CS"/>
</dbReference>
<dbReference type="InterPro" id="IPR011066">
    <property type="entry name" value="MscS_channel_C_sf"/>
</dbReference>
<keyword evidence="3" id="KW-1003">Cell membrane</keyword>
<dbReference type="InterPro" id="IPR023408">
    <property type="entry name" value="MscS_beta-dom_sf"/>
</dbReference>
<comment type="caution">
    <text evidence="10">The sequence shown here is derived from an EMBL/GenBank/DDBJ whole genome shotgun (WGS) entry which is preliminary data.</text>
</comment>
<accession>A0A940DS49</accession>
<dbReference type="EMBL" id="JADILV010000045">
    <property type="protein sequence ID" value="MBO8483782.1"/>
    <property type="molecule type" value="Genomic_DNA"/>
</dbReference>
<dbReference type="GO" id="GO:0008381">
    <property type="term" value="F:mechanosensitive monoatomic ion channel activity"/>
    <property type="evidence" value="ECO:0007669"/>
    <property type="project" value="InterPro"/>
</dbReference>
<dbReference type="GO" id="GO:0005886">
    <property type="term" value="C:plasma membrane"/>
    <property type="evidence" value="ECO:0007669"/>
    <property type="project" value="UniProtKB-SubCell"/>
</dbReference>
<dbReference type="InterPro" id="IPR010920">
    <property type="entry name" value="LSM_dom_sf"/>
</dbReference>
<organism evidence="10 11">
    <name type="scientific">Candidatus Cryptobacteroides avicola</name>
    <dbReference type="NCBI Taxonomy" id="2840757"/>
    <lineage>
        <taxon>Bacteria</taxon>
        <taxon>Pseudomonadati</taxon>
        <taxon>Bacteroidota</taxon>
        <taxon>Bacteroidia</taxon>
        <taxon>Bacteroidales</taxon>
        <taxon>Candidatus Cryptobacteroides</taxon>
    </lineage>
</organism>
<keyword evidence="6 7" id="KW-0472">Membrane</keyword>
<sequence length="309" mass="34102">MLFNLLQTTVPADTAELNKIEQTAKETIEYIATTPLDQLLPELLKEAINFGIKVLVALLVYFIGAWLIKKIRQMLHRIFEKRKTEKAIASFVESLTSISLMIILVIITVGTLGINTTSLAALLAAGGMAIGMALSGTVQNFAGGIMLLVFKPFKAGDFIETQDGYSGTVTDVNIVSTKLTTTDNRIIVIPNGSLSNGTINNYSMNTMRRVEWLVGVEYGTDAEEVKNVLKGIVDGEKRILYTGTGAPADPLIAVNALKDSAVEYVVRVWVKKEDYWDVYYRLNEEIYTVLPSKGINFPFPQMDVHISQN</sequence>
<evidence type="ECO:0000256" key="7">
    <source>
        <dbReference type="SAM" id="Phobius"/>
    </source>
</evidence>
<evidence type="ECO:0000256" key="6">
    <source>
        <dbReference type="ARBA" id="ARBA00023136"/>
    </source>
</evidence>
<name>A0A940DS49_9BACT</name>
<dbReference type="Pfam" id="PF05552">
    <property type="entry name" value="MS_channel_1st_1"/>
    <property type="match status" value="1"/>
</dbReference>
<comment type="subcellular location">
    <subcellularLocation>
        <location evidence="1">Cell membrane</location>
        <topology evidence="1">Multi-pass membrane protein</topology>
    </subcellularLocation>
</comment>
<dbReference type="Gene3D" id="1.10.287.1260">
    <property type="match status" value="1"/>
</dbReference>
<evidence type="ECO:0000256" key="5">
    <source>
        <dbReference type="ARBA" id="ARBA00022989"/>
    </source>
</evidence>
<dbReference type="InterPro" id="IPR011014">
    <property type="entry name" value="MscS_channel_TM-2"/>
</dbReference>
<dbReference type="InterPro" id="IPR006685">
    <property type="entry name" value="MscS_channel_2nd"/>
</dbReference>
<reference evidence="10" key="2">
    <citation type="journal article" date="2021" name="PeerJ">
        <title>Extensive microbial diversity within the chicken gut microbiome revealed by metagenomics and culture.</title>
        <authorList>
            <person name="Gilroy R."/>
            <person name="Ravi A."/>
            <person name="Getino M."/>
            <person name="Pursley I."/>
            <person name="Horton D.L."/>
            <person name="Alikhan N.F."/>
            <person name="Baker D."/>
            <person name="Gharbi K."/>
            <person name="Hall N."/>
            <person name="Watson M."/>
            <person name="Adriaenssens E.M."/>
            <person name="Foster-Nyarko E."/>
            <person name="Jarju S."/>
            <person name="Secka A."/>
            <person name="Antonio M."/>
            <person name="Oren A."/>
            <person name="Chaudhuri R.R."/>
            <person name="La Ragione R."/>
            <person name="Hildebrand F."/>
            <person name="Pallen M.J."/>
        </authorList>
    </citation>
    <scope>NUCLEOTIDE SEQUENCE</scope>
    <source>
        <strain evidence="10">G3-8215</strain>
    </source>
</reference>
<dbReference type="InterPro" id="IPR049278">
    <property type="entry name" value="MS_channel_C"/>
</dbReference>
<dbReference type="Gene3D" id="2.30.30.60">
    <property type="match status" value="1"/>
</dbReference>
<proteinExistence type="inferred from homology"/>
<evidence type="ECO:0000313" key="10">
    <source>
        <dbReference type="EMBL" id="MBO8483782.1"/>
    </source>
</evidence>
<comment type="similarity">
    <text evidence="2">Belongs to the MscS (TC 1.A.23) family.</text>
</comment>
<keyword evidence="5 7" id="KW-1133">Transmembrane helix</keyword>
<dbReference type="SUPFAM" id="SSF82861">
    <property type="entry name" value="Mechanosensitive channel protein MscS (YggB), transmembrane region"/>
    <property type="match status" value="1"/>
</dbReference>
<evidence type="ECO:0000256" key="3">
    <source>
        <dbReference type="ARBA" id="ARBA00022475"/>
    </source>
</evidence>
<dbReference type="Pfam" id="PF00924">
    <property type="entry name" value="MS_channel_2nd"/>
    <property type="match status" value="1"/>
</dbReference>
<dbReference type="Gene3D" id="3.30.70.100">
    <property type="match status" value="1"/>
</dbReference>
<dbReference type="InterPro" id="IPR045275">
    <property type="entry name" value="MscS_archaea/bacteria_type"/>
</dbReference>
<feature type="domain" description="Mechanosensitive ion channel MscS C-terminal" evidence="9">
    <location>
        <begin position="211"/>
        <end position="297"/>
    </location>
</feature>
<dbReference type="PANTHER" id="PTHR30221:SF1">
    <property type="entry name" value="SMALL-CONDUCTANCE MECHANOSENSITIVE CHANNEL"/>
    <property type="match status" value="1"/>
</dbReference>
<dbReference type="InterPro" id="IPR008910">
    <property type="entry name" value="MSC_TM_helix"/>
</dbReference>
<dbReference type="PANTHER" id="PTHR30221">
    <property type="entry name" value="SMALL-CONDUCTANCE MECHANOSENSITIVE CHANNEL"/>
    <property type="match status" value="1"/>
</dbReference>
<dbReference type="Pfam" id="PF21082">
    <property type="entry name" value="MS_channel_3rd"/>
    <property type="match status" value="1"/>
</dbReference>
<evidence type="ECO:0000256" key="4">
    <source>
        <dbReference type="ARBA" id="ARBA00022692"/>
    </source>
</evidence>